<proteinExistence type="predicted"/>
<feature type="domain" description="DCUN1" evidence="3">
    <location>
        <begin position="150"/>
        <end position="365"/>
    </location>
</feature>
<dbReference type="InterPro" id="IPR042460">
    <property type="entry name" value="DCN1-like_PONY"/>
</dbReference>
<evidence type="ECO:0000259" key="3">
    <source>
        <dbReference type="PROSITE" id="PS51229"/>
    </source>
</evidence>
<feature type="compositionally biased region" description="Pro residues" evidence="2">
    <location>
        <begin position="137"/>
        <end position="146"/>
    </location>
</feature>
<name>A0A9P3ULA7_LYOSH</name>
<dbReference type="Gene3D" id="1.10.238.200">
    <property type="entry name" value="Cullin, PONY binding domain"/>
    <property type="match status" value="1"/>
</dbReference>
<evidence type="ECO:0000256" key="1">
    <source>
        <dbReference type="RuleBase" id="RU410713"/>
    </source>
</evidence>
<protein>
    <recommendedName>
        <fullName evidence="1">Defective in cullin neddylation protein</fullName>
    </recommendedName>
</protein>
<feature type="region of interest" description="Disordered" evidence="2">
    <location>
        <begin position="1"/>
        <end position="149"/>
    </location>
</feature>
<dbReference type="EMBL" id="BRPK01000002">
    <property type="protein sequence ID" value="GLB35425.1"/>
    <property type="molecule type" value="Genomic_DNA"/>
</dbReference>
<sequence length="382" mass="41123">MPPKRKRTDDTAAAATSSTRGTRSSTRQSRSTTTAASTKKSTAKKNDEVEDQTATITPPAKKSKTTKSDAKATAASKSAKTTTAKTAAASSSKGAEKSGAPKSSDDDTIARKHTLPETPTSSTIYDLPPKSGAPAKAVPPPSPPGANEPYTAARSLLLFKAYADSENPSVIGPEGYERLCMDAKIPLDGAAPLILSWQLGAKEMGKVTEAEWRKGTEALQVSKLHALALAVTDLESLLIHNNAPPEKKAKEAYDKTAYWKYCADKKDAFRKLYAFCFNFAKPEQSKNIEMETATALWSVLLVPQYPLMSEVIEFINSKPTTYKAANKDLWNMMLEFCETVNPNLSDYESDGAWPTLLDDFVLSKKGPTATTNGSGYLSSTGD</sequence>
<dbReference type="GO" id="GO:0045116">
    <property type="term" value="P:protein neddylation"/>
    <property type="evidence" value="ECO:0007669"/>
    <property type="project" value="TreeGrafter"/>
</dbReference>
<dbReference type="PANTHER" id="PTHR12281">
    <property type="entry name" value="RP42 RELATED"/>
    <property type="match status" value="1"/>
</dbReference>
<accession>A0A9P3ULA7</accession>
<organism evidence="4 5">
    <name type="scientific">Lyophyllum shimeji</name>
    <name type="common">Hon-shimeji</name>
    <name type="synonym">Tricholoma shimeji</name>
    <dbReference type="NCBI Taxonomy" id="47721"/>
    <lineage>
        <taxon>Eukaryota</taxon>
        <taxon>Fungi</taxon>
        <taxon>Dikarya</taxon>
        <taxon>Basidiomycota</taxon>
        <taxon>Agaricomycotina</taxon>
        <taxon>Agaricomycetes</taxon>
        <taxon>Agaricomycetidae</taxon>
        <taxon>Agaricales</taxon>
        <taxon>Tricholomatineae</taxon>
        <taxon>Lyophyllaceae</taxon>
        <taxon>Lyophyllum</taxon>
    </lineage>
</organism>
<dbReference type="InterPro" id="IPR014764">
    <property type="entry name" value="DCN-prot"/>
</dbReference>
<evidence type="ECO:0000313" key="5">
    <source>
        <dbReference type="Proteomes" id="UP001063166"/>
    </source>
</evidence>
<dbReference type="PANTHER" id="PTHR12281:SF12">
    <property type="entry name" value="DEFECTIVE IN CULLIN NEDDYLATION PROTEIN"/>
    <property type="match status" value="1"/>
</dbReference>
<comment type="caution">
    <text evidence="4">The sequence shown here is derived from an EMBL/GenBank/DDBJ whole genome shotgun (WGS) entry which is preliminary data.</text>
</comment>
<dbReference type="GO" id="GO:0097602">
    <property type="term" value="F:cullin family protein binding"/>
    <property type="evidence" value="ECO:0007669"/>
    <property type="project" value="TreeGrafter"/>
</dbReference>
<dbReference type="Pfam" id="PF03556">
    <property type="entry name" value="Cullin_binding"/>
    <property type="match status" value="1"/>
</dbReference>
<evidence type="ECO:0000256" key="2">
    <source>
        <dbReference type="SAM" id="MobiDB-lite"/>
    </source>
</evidence>
<feature type="compositionally biased region" description="Low complexity" evidence="2">
    <location>
        <begin position="11"/>
        <end position="40"/>
    </location>
</feature>
<dbReference type="Proteomes" id="UP001063166">
    <property type="component" value="Unassembled WGS sequence"/>
</dbReference>
<keyword evidence="5" id="KW-1185">Reference proteome</keyword>
<dbReference type="Gene3D" id="1.10.238.10">
    <property type="entry name" value="EF-hand"/>
    <property type="match status" value="1"/>
</dbReference>
<dbReference type="GO" id="GO:0032182">
    <property type="term" value="F:ubiquitin-like protein binding"/>
    <property type="evidence" value="ECO:0007669"/>
    <property type="project" value="TreeGrafter"/>
</dbReference>
<dbReference type="FunFam" id="1.10.238.200:FF:000003">
    <property type="entry name" value="DCN1-like protein 3"/>
    <property type="match status" value="1"/>
</dbReference>
<dbReference type="GO" id="GO:0031624">
    <property type="term" value="F:ubiquitin conjugating enzyme binding"/>
    <property type="evidence" value="ECO:0007669"/>
    <property type="project" value="TreeGrafter"/>
</dbReference>
<comment type="function">
    <text evidence="1">Neddylation of cullins play an essential role in the regulation of SCF-type complexes activity.</text>
</comment>
<dbReference type="GO" id="GO:0000151">
    <property type="term" value="C:ubiquitin ligase complex"/>
    <property type="evidence" value="ECO:0007669"/>
    <property type="project" value="TreeGrafter"/>
</dbReference>
<dbReference type="OrthoDB" id="27198at2759"/>
<gene>
    <name evidence="4" type="ORF">LshimejAT787_0209900</name>
</gene>
<dbReference type="GO" id="GO:0005886">
    <property type="term" value="C:plasma membrane"/>
    <property type="evidence" value="ECO:0007669"/>
    <property type="project" value="UniProtKB-ARBA"/>
</dbReference>
<evidence type="ECO:0000313" key="4">
    <source>
        <dbReference type="EMBL" id="GLB35425.1"/>
    </source>
</evidence>
<dbReference type="InterPro" id="IPR005176">
    <property type="entry name" value="PONY_dom"/>
</dbReference>
<feature type="compositionally biased region" description="Low complexity" evidence="2">
    <location>
        <begin position="71"/>
        <end position="102"/>
    </location>
</feature>
<reference evidence="4" key="1">
    <citation type="submission" date="2022-07" db="EMBL/GenBank/DDBJ databases">
        <title>The genome of Lyophyllum shimeji provides insight into the initial evolution of ectomycorrhizal fungal genome.</title>
        <authorList>
            <person name="Kobayashi Y."/>
            <person name="Shibata T."/>
            <person name="Hirakawa H."/>
            <person name="Shigenobu S."/>
            <person name="Nishiyama T."/>
            <person name="Yamada A."/>
            <person name="Hasebe M."/>
            <person name="Kawaguchi M."/>
        </authorList>
    </citation>
    <scope>NUCLEOTIDE SEQUENCE</scope>
    <source>
        <strain evidence="4">AT787</strain>
    </source>
</reference>
<dbReference type="PROSITE" id="PS51229">
    <property type="entry name" value="DCUN1"/>
    <property type="match status" value="1"/>
</dbReference>
<dbReference type="AlphaFoldDB" id="A0A9P3ULA7"/>